<comment type="caution">
    <text evidence="2">The sequence shown here is derived from an EMBL/GenBank/DDBJ whole genome shotgun (WGS) entry which is preliminary data.</text>
</comment>
<organism evidence="2 3">
    <name type="scientific">Stylosanthes scabra</name>
    <dbReference type="NCBI Taxonomy" id="79078"/>
    <lineage>
        <taxon>Eukaryota</taxon>
        <taxon>Viridiplantae</taxon>
        <taxon>Streptophyta</taxon>
        <taxon>Embryophyta</taxon>
        <taxon>Tracheophyta</taxon>
        <taxon>Spermatophyta</taxon>
        <taxon>Magnoliopsida</taxon>
        <taxon>eudicotyledons</taxon>
        <taxon>Gunneridae</taxon>
        <taxon>Pentapetalae</taxon>
        <taxon>rosids</taxon>
        <taxon>fabids</taxon>
        <taxon>Fabales</taxon>
        <taxon>Fabaceae</taxon>
        <taxon>Papilionoideae</taxon>
        <taxon>50 kb inversion clade</taxon>
        <taxon>dalbergioids sensu lato</taxon>
        <taxon>Dalbergieae</taxon>
        <taxon>Pterocarpus clade</taxon>
        <taxon>Stylosanthes</taxon>
    </lineage>
</organism>
<reference evidence="2 3" key="1">
    <citation type="journal article" date="2023" name="Plants (Basel)">
        <title>Bridging the Gap: Combining Genomics and Transcriptomics Approaches to Understand Stylosanthes scabra, an Orphan Legume from the Brazilian Caatinga.</title>
        <authorList>
            <person name="Ferreira-Neto J.R.C."/>
            <person name="da Silva M.D."/>
            <person name="Binneck E."/>
            <person name="de Melo N.F."/>
            <person name="da Silva R.H."/>
            <person name="de Melo A.L.T.M."/>
            <person name="Pandolfi V."/>
            <person name="Bustamante F.O."/>
            <person name="Brasileiro-Vidal A.C."/>
            <person name="Benko-Iseppon A.M."/>
        </authorList>
    </citation>
    <scope>NUCLEOTIDE SEQUENCE [LARGE SCALE GENOMIC DNA]</scope>
    <source>
        <tissue evidence="2">Leaves</tissue>
    </source>
</reference>
<name>A0ABU6Z9N2_9FABA</name>
<accession>A0ABU6Z9N2</accession>
<proteinExistence type="predicted"/>
<evidence type="ECO:0000313" key="3">
    <source>
        <dbReference type="Proteomes" id="UP001341840"/>
    </source>
</evidence>
<evidence type="ECO:0000256" key="1">
    <source>
        <dbReference type="SAM" id="MobiDB-lite"/>
    </source>
</evidence>
<sequence length="130" mass="13733">MKIYNGTMTISNTNYTTSMLINPDIPAVGAVATSINSPITVAGPTAEISKGEGSLSKTPSLPPLKKSRSSKTQTVDIGTPPVMLIDQNGTPDVNSSDNKPSAKKNLLTEFNMTARKGGKKTSRPNLEKNN</sequence>
<evidence type="ECO:0000313" key="2">
    <source>
        <dbReference type="EMBL" id="MED6217968.1"/>
    </source>
</evidence>
<feature type="region of interest" description="Disordered" evidence="1">
    <location>
        <begin position="43"/>
        <end position="130"/>
    </location>
</feature>
<keyword evidence="3" id="KW-1185">Reference proteome</keyword>
<feature type="compositionally biased region" description="Polar residues" evidence="1">
    <location>
        <begin position="87"/>
        <end position="99"/>
    </location>
</feature>
<protein>
    <submittedName>
        <fullName evidence="2">Uncharacterized protein</fullName>
    </submittedName>
</protein>
<dbReference type="Proteomes" id="UP001341840">
    <property type="component" value="Unassembled WGS sequence"/>
</dbReference>
<gene>
    <name evidence="2" type="ORF">PIB30_022584</name>
</gene>
<dbReference type="EMBL" id="JASCZI010271937">
    <property type="protein sequence ID" value="MED6217968.1"/>
    <property type="molecule type" value="Genomic_DNA"/>
</dbReference>